<name>A0A1Z4NBF6_9CYAN</name>
<dbReference type="EMBL" id="AP018249">
    <property type="protein sequence ID" value="BAZ03059.1"/>
    <property type="molecule type" value="Genomic_DNA"/>
</dbReference>
<accession>A0A1Z4NBF6</accession>
<evidence type="ECO:0000313" key="1">
    <source>
        <dbReference type="EMBL" id="BAZ03059.1"/>
    </source>
</evidence>
<dbReference type="Proteomes" id="UP000218785">
    <property type="component" value="Plasmid plasmid1"/>
</dbReference>
<keyword evidence="2" id="KW-1185">Reference proteome</keyword>
<protein>
    <submittedName>
        <fullName evidence="1">Uncharacterized protein</fullName>
    </submittedName>
</protein>
<reference evidence="1 2" key="1">
    <citation type="submission" date="2017-06" db="EMBL/GenBank/DDBJ databases">
        <title>Genome sequencing of cyanobaciteial culture collection at National Institute for Environmental Studies (NIES).</title>
        <authorList>
            <person name="Hirose Y."/>
            <person name="Shimura Y."/>
            <person name="Fujisawa T."/>
            <person name="Nakamura Y."/>
            <person name="Kawachi M."/>
        </authorList>
    </citation>
    <scope>NUCLEOTIDE SEQUENCE [LARGE SCALE GENOMIC DNA]</scope>
    <source>
        <strain evidence="1 2">NIES-37</strain>
        <plasmid evidence="2">Plasmid1 dna</plasmid>
    </source>
</reference>
<keyword evidence="1" id="KW-0614">Plasmid</keyword>
<gene>
    <name evidence="1" type="ORF">NIES37_70720</name>
</gene>
<geneLocation type="plasmid" evidence="2">
    <name>Plasmid1 dna</name>
</geneLocation>
<proteinExistence type="predicted"/>
<sequence length="47" mass="5305">MGGINYKIENTSKVIFHPQTMPAVGYVYTKFKEDRIISILLLSGDSE</sequence>
<dbReference type="AlphaFoldDB" id="A0A1Z4NBF6"/>
<organism evidence="1 2">
    <name type="scientific">Tolypothrix tenuis PCC 7101</name>
    <dbReference type="NCBI Taxonomy" id="231146"/>
    <lineage>
        <taxon>Bacteria</taxon>
        <taxon>Bacillati</taxon>
        <taxon>Cyanobacteriota</taxon>
        <taxon>Cyanophyceae</taxon>
        <taxon>Nostocales</taxon>
        <taxon>Tolypothrichaceae</taxon>
        <taxon>Tolypothrix</taxon>
    </lineage>
</organism>
<dbReference type="KEGG" id="ttq:NIES37_70720"/>
<evidence type="ECO:0000313" key="2">
    <source>
        <dbReference type="Proteomes" id="UP000218785"/>
    </source>
</evidence>